<evidence type="ECO:0000313" key="1">
    <source>
        <dbReference type="EMBL" id="RPJ64960.1"/>
    </source>
</evidence>
<accession>A0A3N5XWZ2</accession>
<dbReference type="Gene3D" id="2.120.10.10">
    <property type="match status" value="1"/>
</dbReference>
<dbReference type="OrthoDB" id="20875at2"/>
<dbReference type="RefSeq" id="WP_124029089.1">
    <property type="nucleotide sequence ID" value="NZ_JBHRSN010000013.1"/>
</dbReference>
<proteinExistence type="predicted"/>
<dbReference type="InterPro" id="IPR036278">
    <property type="entry name" value="Sialidase_sf"/>
</dbReference>
<sequence>MRFKIEQILQVSSKGPHCAFVDLLNVADGLLVCYRKAVNHVSSAGTIETALIEADNRISHRQQLCFPSVDLRDPKLSLMPNGKVLLIAYARHHDQNNKTTFSQSVCWFSDNGKTWSSPRYFGPAGWWLWRLRWHEKLAYGIAYNRAANRVDLYRGNPLGSMECVKHGILSLEKHGKGYPNESDIWFDGEGVLHALVRRDADTYSAMWGRAAFPYTRWQWTDLSTYIGGPVLIELDPDLLIVAGRTIESGRLKTAVWLLSPSSASLQKQLVLPSAGDNSYPGLVTEGDNLWIAYYSMHIDRQSRVYLAHLTLQ</sequence>
<reference evidence="1 2" key="1">
    <citation type="submission" date="2018-11" db="EMBL/GenBank/DDBJ databases">
        <authorList>
            <person name="Ye M.-Q."/>
            <person name="Du Z.-J."/>
        </authorList>
    </citation>
    <scope>NUCLEOTIDE SEQUENCE [LARGE SCALE GENOMIC DNA]</scope>
    <source>
        <strain evidence="1 2">U0105</strain>
    </source>
</reference>
<evidence type="ECO:0008006" key="3">
    <source>
        <dbReference type="Google" id="ProtNLM"/>
    </source>
</evidence>
<evidence type="ECO:0000313" key="2">
    <source>
        <dbReference type="Proteomes" id="UP000275281"/>
    </source>
</evidence>
<dbReference type="EMBL" id="RPOK01000006">
    <property type="protein sequence ID" value="RPJ64960.1"/>
    <property type="molecule type" value="Genomic_DNA"/>
</dbReference>
<gene>
    <name evidence="1" type="ORF">DRW07_16710</name>
</gene>
<protein>
    <recommendedName>
        <fullName evidence="3">Exo-alpha-sialidase</fullName>
    </recommendedName>
</protein>
<name>A0A3N5XWZ2_9ALTE</name>
<keyword evidence="2" id="KW-1185">Reference proteome</keyword>
<dbReference type="Proteomes" id="UP000275281">
    <property type="component" value="Unassembled WGS sequence"/>
</dbReference>
<organism evidence="1 2">
    <name type="scientific">Alteromonas sediminis</name>
    <dbReference type="NCBI Taxonomy" id="2259342"/>
    <lineage>
        <taxon>Bacteria</taxon>
        <taxon>Pseudomonadati</taxon>
        <taxon>Pseudomonadota</taxon>
        <taxon>Gammaproteobacteria</taxon>
        <taxon>Alteromonadales</taxon>
        <taxon>Alteromonadaceae</taxon>
        <taxon>Alteromonas/Salinimonas group</taxon>
        <taxon>Alteromonas</taxon>
    </lineage>
</organism>
<comment type="caution">
    <text evidence="1">The sequence shown here is derived from an EMBL/GenBank/DDBJ whole genome shotgun (WGS) entry which is preliminary data.</text>
</comment>
<dbReference type="SUPFAM" id="SSF50939">
    <property type="entry name" value="Sialidases"/>
    <property type="match status" value="1"/>
</dbReference>
<dbReference type="AlphaFoldDB" id="A0A3N5XWZ2"/>